<dbReference type="PROSITE" id="PS00028">
    <property type="entry name" value="ZINC_FINGER_C2H2_1"/>
    <property type="match status" value="3"/>
</dbReference>
<dbReference type="Pfam" id="PF13465">
    <property type="entry name" value="zf-H2C2_2"/>
    <property type="match status" value="1"/>
</dbReference>
<keyword evidence="4 7" id="KW-0863">Zinc-finger</keyword>
<sequence length="325" mass="34557">MPANCGGVSTCGAQHTLTVTSSPAEVDCLRKEASPAEPAPLCLTKHPQVDTRAELPSSTILGRPHSPAGSPEGRSDLKRRSQGGSTYVRAKIKVTTGELPPDPSPLALTLGSVPTPTQKTPQATVMPPTSNPAPPPAEVVPMVTQPSGQSQNTSTTASGGFVCQVCQKTFQYQRMLNRHIKCHNETKRHLCSFCGKGFNDTFDLKRHVRTHTGVRPYKCSLCDKAFTQRCSLESHMKKIHGVTLKYAYKERRNKLYVCEECGHTAGTQDELAVHLHTLHPDSPLLKGKAARRLAGGGSGGGSVAGSTPGSPREGDSDDTSGSAGQ</sequence>
<dbReference type="SMART" id="SM00355">
    <property type="entry name" value="ZnF_C2H2"/>
    <property type="match status" value="4"/>
</dbReference>
<dbReference type="GO" id="GO:0000978">
    <property type="term" value="F:RNA polymerase II cis-regulatory region sequence-specific DNA binding"/>
    <property type="evidence" value="ECO:0007669"/>
    <property type="project" value="TreeGrafter"/>
</dbReference>
<dbReference type="Pfam" id="PF13912">
    <property type="entry name" value="zf-C2H2_6"/>
    <property type="match status" value="1"/>
</dbReference>
<gene>
    <name evidence="10" type="ORF">OJAV_G00183710</name>
</gene>
<dbReference type="Proteomes" id="UP000283210">
    <property type="component" value="Chromosome 18"/>
</dbReference>
<keyword evidence="11" id="KW-1185">Reference proteome</keyword>
<evidence type="ECO:0000313" key="10">
    <source>
        <dbReference type="EMBL" id="RVE60703.1"/>
    </source>
</evidence>
<feature type="region of interest" description="Disordered" evidence="8">
    <location>
        <begin position="288"/>
        <end position="325"/>
    </location>
</feature>
<evidence type="ECO:0000313" key="11">
    <source>
        <dbReference type="Proteomes" id="UP000283210"/>
    </source>
</evidence>
<evidence type="ECO:0000256" key="5">
    <source>
        <dbReference type="ARBA" id="ARBA00022833"/>
    </source>
</evidence>
<proteinExistence type="predicted"/>
<dbReference type="GO" id="GO:0009887">
    <property type="term" value="P:animal organ morphogenesis"/>
    <property type="evidence" value="ECO:0007669"/>
    <property type="project" value="UniProtKB-ARBA"/>
</dbReference>
<dbReference type="OrthoDB" id="6508643at2759"/>
<dbReference type="PANTHER" id="PTHR10032">
    <property type="entry name" value="ZINC FINGER PROTEIN WITH KRAB AND SCAN DOMAINS"/>
    <property type="match status" value="1"/>
</dbReference>
<dbReference type="GO" id="GO:0048731">
    <property type="term" value="P:system development"/>
    <property type="evidence" value="ECO:0007669"/>
    <property type="project" value="UniProtKB-ARBA"/>
</dbReference>
<feature type="domain" description="C2H2-type" evidence="9">
    <location>
        <begin position="161"/>
        <end position="188"/>
    </location>
</feature>
<feature type="domain" description="C2H2-type" evidence="9">
    <location>
        <begin position="217"/>
        <end position="240"/>
    </location>
</feature>
<reference evidence="10 11" key="1">
    <citation type="submission" date="2018-11" db="EMBL/GenBank/DDBJ databases">
        <authorList>
            <person name="Lopez-Roques C."/>
            <person name="Donnadieu C."/>
            <person name="Bouchez O."/>
            <person name="Klopp C."/>
            <person name="Cabau C."/>
            <person name="Zahm M."/>
        </authorList>
    </citation>
    <scope>NUCLEOTIDE SEQUENCE [LARGE SCALE GENOMIC DNA]</scope>
    <source>
        <strain evidence="10">RS831</strain>
        <tissue evidence="10">Whole body</tissue>
    </source>
</reference>
<name>A0A437CEV7_ORYJA</name>
<protein>
    <recommendedName>
        <fullName evidence="9">C2H2-type domain-containing protein</fullName>
    </recommendedName>
</protein>
<accession>A0A437CEV7</accession>
<keyword evidence="5" id="KW-0862">Zinc</keyword>
<keyword evidence="3" id="KW-0677">Repeat</keyword>
<feature type="compositionally biased region" description="Polar residues" evidence="8">
    <location>
        <begin position="112"/>
        <end position="123"/>
    </location>
</feature>
<dbReference type="GO" id="GO:0000981">
    <property type="term" value="F:DNA-binding transcription factor activity, RNA polymerase II-specific"/>
    <property type="evidence" value="ECO:0007669"/>
    <property type="project" value="TreeGrafter"/>
</dbReference>
<dbReference type="InterPro" id="IPR013087">
    <property type="entry name" value="Znf_C2H2_type"/>
</dbReference>
<dbReference type="AlphaFoldDB" id="A0A437CEV7"/>
<feature type="region of interest" description="Disordered" evidence="8">
    <location>
        <begin position="111"/>
        <end position="132"/>
    </location>
</feature>
<dbReference type="EMBL" id="CM012454">
    <property type="protein sequence ID" value="RVE60703.1"/>
    <property type="molecule type" value="Genomic_DNA"/>
</dbReference>
<dbReference type="InterPro" id="IPR036236">
    <property type="entry name" value="Znf_C2H2_sf"/>
</dbReference>
<feature type="domain" description="C2H2-type" evidence="9">
    <location>
        <begin position="189"/>
        <end position="216"/>
    </location>
</feature>
<evidence type="ECO:0000256" key="4">
    <source>
        <dbReference type="ARBA" id="ARBA00022771"/>
    </source>
</evidence>
<feature type="compositionally biased region" description="Gly residues" evidence="8">
    <location>
        <begin position="294"/>
        <end position="303"/>
    </location>
</feature>
<dbReference type="GO" id="GO:0005634">
    <property type="term" value="C:nucleus"/>
    <property type="evidence" value="ECO:0007669"/>
    <property type="project" value="UniProtKB-SubCell"/>
</dbReference>
<dbReference type="GO" id="GO:0003006">
    <property type="term" value="P:developmental process involved in reproduction"/>
    <property type="evidence" value="ECO:0007669"/>
    <property type="project" value="UniProtKB-ARBA"/>
</dbReference>
<evidence type="ECO:0000259" key="9">
    <source>
        <dbReference type="PROSITE" id="PS50157"/>
    </source>
</evidence>
<feature type="domain" description="C2H2-type" evidence="9">
    <location>
        <begin position="256"/>
        <end position="279"/>
    </location>
</feature>
<keyword evidence="2" id="KW-0479">Metal-binding</keyword>
<dbReference type="Gene3D" id="3.30.160.60">
    <property type="entry name" value="Classic Zinc Finger"/>
    <property type="match status" value="2"/>
</dbReference>
<evidence type="ECO:0000256" key="3">
    <source>
        <dbReference type="ARBA" id="ARBA00022737"/>
    </source>
</evidence>
<dbReference type="PROSITE" id="PS50157">
    <property type="entry name" value="ZINC_FINGER_C2H2_2"/>
    <property type="match status" value="4"/>
</dbReference>
<evidence type="ECO:0000256" key="7">
    <source>
        <dbReference type="PROSITE-ProRule" id="PRU00042"/>
    </source>
</evidence>
<dbReference type="PANTHER" id="PTHR10032:SF272">
    <property type="entry name" value="OVO-LIKE ZINC FINGER 1A-RELATED"/>
    <property type="match status" value="1"/>
</dbReference>
<organism evidence="10 11">
    <name type="scientific">Oryzias javanicus</name>
    <name type="common">Javanese ricefish</name>
    <name type="synonym">Aplocheilus javanicus</name>
    <dbReference type="NCBI Taxonomy" id="123683"/>
    <lineage>
        <taxon>Eukaryota</taxon>
        <taxon>Metazoa</taxon>
        <taxon>Chordata</taxon>
        <taxon>Craniata</taxon>
        <taxon>Vertebrata</taxon>
        <taxon>Euteleostomi</taxon>
        <taxon>Actinopterygii</taxon>
        <taxon>Neopterygii</taxon>
        <taxon>Teleostei</taxon>
        <taxon>Neoteleostei</taxon>
        <taxon>Acanthomorphata</taxon>
        <taxon>Ovalentaria</taxon>
        <taxon>Atherinomorphae</taxon>
        <taxon>Beloniformes</taxon>
        <taxon>Adrianichthyidae</taxon>
        <taxon>Oryziinae</taxon>
        <taxon>Oryzias</taxon>
    </lineage>
</organism>
<dbReference type="FunFam" id="3.30.160.60:FF:000452">
    <property type="entry name" value="Transcription factor Ovo-like 2"/>
    <property type="match status" value="1"/>
</dbReference>
<dbReference type="InterPro" id="IPR027756">
    <property type="entry name" value="Ovo-like"/>
</dbReference>
<keyword evidence="6" id="KW-0539">Nucleus</keyword>
<evidence type="ECO:0000256" key="1">
    <source>
        <dbReference type="ARBA" id="ARBA00004123"/>
    </source>
</evidence>
<evidence type="ECO:0000256" key="6">
    <source>
        <dbReference type="ARBA" id="ARBA00023242"/>
    </source>
</evidence>
<dbReference type="GO" id="GO:0009913">
    <property type="term" value="P:epidermal cell differentiation"/>
    <property type="evidence" value="ECO:0007669"/>
    <property type="project" value="TreeGrafter"/>
</dbReference>
<dbReference type="SUPFAM" id="SSF57667">
    <property type="entry name" value="beta-beta-alpha zinc fingers"/>
    <property type="match status" value="2"/>
</dbReference>
<comment type="subcellular location">
    <subcellularLocation>
        <location evidence="1">Nucleus</location>
    </subcellularLocation>
</comment>
<dbReference type="FunFam" id="3.30.160.60:FF:000246">
    <property type="entry name" value="Transcription factor Ovo-like 2"/>
    <property type="match status" value="1"/>
</dbReference>
<evidence type="ECO:0000256" key="2">
    <source>
        <dbReference type="ARBA" id="ARBA00022723"/>
    </source>
</evidence>
<feature type="region of interest" description="Disordered" evidence="8">
    <location>
        <begin position="30"/>
        <end position="87"/>
    </location>
</feature>
<dbReference type="GO" id="GO:0008270">
    <property type="term" value="F:zinc ion binding"/>
    <property type="evidence" value="ECO:0007669"/>
    <property type="project" value="UniProtKB-KW"/>
</dbReference>
<reference evidence="10 11" key="2">
    <citation type="submission" date="2019-01" db="EMBL/GenBank/DDBJ databases">
        <title>A chromosome length genome reference of the Java medaka (oryzias javanicus).</title>
        <authorList>
            <person name="Herpin A."/>
            <person name="Takehana Y."/>
            <person name="Naruse K."/>
            <person name="Ansai S."/>
            <person name="Kawaguchi M."/>
        </authorList>
    </citation>
    <scope>NUCLEOTIDE SEQUENCE [LARGE SCALE GENOMIC DNA]</scope>
    <source>
        <strain evidence="10">RS831</strain>
        <tissue evidence="10">Whole body</tissue>
    </source>
</reference>
<evidence type="ECO:0000256" key="8">
    <source>
        <dbReference type="SAM" id="MobiDB-lite"/>
    </source>
</evidence>